<comment type="function">
    <text evidence="5">ATP-dependent carboxylate-amine ligase which exhibits weak glutamate--cysteine ligase activity.</text>
</comment>
<dbReference type="GO" id="GO:0042398">
    <property type="term" value="P:modified amino acid biosynthetic process"/>
    <property type="evidence" value="ECO:0007669"/>
    <property type="project" value="InterPro"/>
</dbReference>
<proteinExistence type="inferred from homology"/>
<dbReference type="InterPro" id="IPR050141">
    <property type="entry name" value="GCL_type2/YbdK_subfam"/>
</dbReference>
<dbReference type="HAMAP" id="MF_01609">
    <property type="entry name" value="Glu_cys_ligase_2"/>
    <property type="match status" value="1"/>
</dbReference>
<evidence type="ECO:0000313" key="7">
    <source>
        <dbReference type="Proteomes" id="UP000642748"/>
    </source>
</evidence>
<dbReference type="Proteomes" id="UP000642748">
    <property type="component" value="Unassembled WGS sequence"/>
</dbReference>
<evidence type="ECO:0000256" key="2">
    <source>
        <dbReference type="ARBA" id="ARBA00022741"/>
    </source>
</evidence>
<dbReference type="GO" id="GO:0004357">
    <property type="term" value="F:glutamate-cysteine ligase activity"/>
    <property type="evidence" value="ECO:0007669"/>
    <property type="project" value="UniProtKB-EC"/>
</dbReference>
<dbReference type="InterPro" id="IPR011793">
    <property type="entry name" value="YbdK"/>
</dbReference>
<evidence type="ECO:0000313" key="6">
    <source>
        <dbReference type="EMBL" id="GIH15606.1"/>
    </source>
</evidence>
<dbReference type="EMBL" id="BONZ01000036">
    <property type="protein sequence ID" value="GIH15606.1"/>
    <property type="molecule type" value="Genomic_DNA"/>
</dbReference>
<organism evidence="6 7">
    <name type="scientific">Rugosimonospora africana</name>
    <dbReference type="NCBI Taxonomy" id="556532"/>
    <lineage>
        <taxon>Bacteria</taxon>
        <taxon>Bacillati</taxon>
        <taxon>Actinomycetota</taxon>
        <taxon>Actinomycetes</taxon>
        <taxon>Micromonosporales</taxon>
        <taxon>Micromonosporaceae</taxon>
        <taxon>Rugosimonospora</taxon>
    </lineage>
</organism>
<dbReference type="PANTHER" id="PTHR36510">
    <property type="entry name" value="GLUTAMATE--CYSTEINE LIGASE 2-RELATED"/>
    <property type="match status" value="1"/>
</dbReference>
<comment type="similarity">
    <text evidence="5">Belongs to the glutamate--cysteine ligase type 2 family. YbdK subfamily.</text>
</comment>
<dbReference type="NCBIfam" id="NF010041">
    <property type="entry name" value="PRK13517.1-1"/>
    <property type="match status" value="1"/>
</dbReference>
<dbReference type="AlphaFoldDB" id="A0A8J3QVL0"/>
<dbReference type="NCBIfam" id="TIGR02050">
    <property type="entry name" value="gshA_cyan_rel"/>
    <property type="match status" value="1"/>
</dbReference>
<dbReference type="Pfam" id="PF04107">
    <property type="entry name" value="GCS2"/>
    <property type="match status" value="1"/>
</dbReference>
<evidence type="ECO:0000256" key="3">
    <source>
        <dbReference type="ARBA" id="ARBA00022840"/>
    </source>
</evidence>
<dbReference type="Gene3D" id="3.30.590.20">
    <property type="match status" value="1"/>
</dbReference>
<sequence>MAYHPAVTDADSRLGATAGDAVAATVGVEEEFHLVDPVTGGLAPKARRIVRTPAEVQPELHRSQIETASRVHRDMDGLRRDLATRRGDLAGAARGLGLAIVSSGTVPASGTPADRVFPKPRYQWMAQEYRQLVDEQQVCACQIQIGVPDRDLAVRVARRIQGRLHVLLALSAGSPMFQNVDTGYASYRTVAISRWPTVGPLPALSGAKEYDELVGALVGSGVISDAGMIYFDARPSARYPTVEIRIADACPLLDDVILLAVLGRALVAAAAREDEAGQPLPDTRTVLLRAATWRAARSGLDGDLVDPLGGTAVPANRAVRALMDYLRPDLENHGDWQTANDLLRALLRRGTSAQRQRAVLKRGGSLTDVVDAVIRETETG</sequence>
<name>A0A8J3QVL0_9ACTN</name>
<comment type="caution">
    <text evidence="6">The sequence shown here is derived from an EMBL/GenBank/DDBJ whole genome shotgun (WGS) entry which is preliminary data.</text>
</comment>
<evidence type="ECO:0000256" key="5">
    <source>
        <dbReference type="HAMAP-Rule" id="MF_01609"/>
    </source>
</evidence>
<keyword evidence="7" id="KW-1185">Reference proteome</keyword>
<dbReference type="GO" id="GO:0005524">
    <property type="term" value="F:ATP binding"/>
    <property type="evidence" value="ECO:0007669"/>
    <property type="project" value="UniProtKB-KW"/>
</dbReference>
<keyword evidence="1 5" id="KW-0436">Ligase</keyword>
<keyword evidence="3 5" id="KW-0067">ATP-binding</keyword>
<dbReference type="SUPFAM" id="SSF55931">
    <property type="entry name" value="Glutamine synthetase/guanido kinase"/>
    <property type="match status" value="1"/>
</dbReference>
<dbReference type="PANTHER" id="PTHR36510:SF1">
    <property type="entry name" value="GLUTAMATE--CYSTEINE LIGASE 2-RELATED"/>
    <property type="match status" value="1"/>
</dbReference>
<comment type="catalytic activity">
    <reaction evidence="4 5">
        <text>L-cysteine + L-glutamate + ATP = gamma-L-glutamyl-L-cysteine + ADP + phosphate + H(+)</text>
        <dbReference type="Rhea" id="RHEA:13285"/>
        <dbReference type="ChEBI" id="CHEBI:15378"/>
        <dbReference type="ChEBI" id="CHEBI:29985"/>
        <dbReference type="ChEBI" id="CHEBI:30616"/>
        <dbReference type="ChEBI" id="CHEBI:35235"/>
        <dbReference type="ChEBI" id="CHEBI:43474"/>
        <dbReference type="ChEBI" id="CHEBI:58173"/>
        <dbReference type="ChEBI" id="CHEBI:456216"/>
        <dbReference type="EC" id="6.3.2.2"/>
    </reaction>
</comment>
<keyword evidence="2 5" id="KW-0547">Nucleotide-binding</keyword>
<protein>
    <recommendedName>
        <fullName evidence="5">Putative glutamate--cysteine ligase 2</fullName>
        <ecNumber evidence="5">6.3.2.2</ecNumber>
    </recommendedName>
    <alternativeName>
        <fullName evidence="5">Gamma-glutamylcysteine synthetase 2</fullName>
        <shortName evidence="5">GCS 2</shortName>
        <shortName evidence="5">Gamma-GCS 2</shortName>
    </alternativeName>
</protein>
<dbReference type="InterPro" id="IPR006336">
    <property type="entry name" value="GCS2"/>
</dbReference>
<dbReference type="EC" id="6.3.2.2" evidence="5"/>
<dbReference type="InterPro" id="IPR014746">
    <property type="entry name" value="Gln_synth/guanido_kin_cat_dom"/>
</dbReference>
<evidence type="ECO:0000256" key="4">
    <source>
        <dbReference type="ARBA" id="ARBA00048819"/>
    </source>
</evidence>
<accession>A0A8J3QVL0</accession>
<reference evidence="6" key="1">
    <citation type="submission" date="2021-01" db="EMBL/GenBank/DDBJ databases">
        <title>Whole genome shotgun sequence of Rugosimonospora africana NBRC 104875.</title>
        <authorList>
            <person name="Komaki H."/>
            <person name="Tamura T."/>
        </authorList>
    </citation>
    <scope>NUCLEOTIDE SEQUENCE</scope>
    <source>
        <strain evidence="6">NBRC 104875</strain>
    </source>
</reference>
<gene>
    <name evidence="6" type="ORF">Raf01_37780</name>
</gene>
<evidence type="ECO:0000256" key="1">
    <source>
        <dbReference type="ARBA" id="ARBA00022598"/>
    </source>
</evidence>